<dbReference type="RefSeq" id="XP_033591264.1">
    <property type="nucleotide sequence ID" value="XM_033737029.1"/>
</dbReference>
<organism evidence="2 3">
    <name type="scientific">Neohortaea acidophila</name>
    <dbReference type="NCBI Taxonomy" id="245834"/>
    <lineage>
        <taxon>Eukaryota</taxon>
        <taxon>Fungi</taxon>
        <taxon>Dikarya</taxon>
        <taxon>Ascomycota</taxon>
        <taxon>Pezizomycotina</taxon>
        <taxon>Dothideomycetes</taxon>
        <taxon>Dothideomycetidae</taxon>
        <taxon>Mycosphaerellales</taxon>
        <taxon>Teratosphaeriaceae</taxon>
        <taxon>Neohortaea</taxon>
    </lineage>
</organism>
<feature type="region of interest" description="Disordered" evidence="1">
    <location>
        <begin position="92"/>
        <end position="153"/>
    </location>
</feature>
<dbReference type="GeneID" id="54478031"/>
<feature type="region of interest" description="Disordered" evidence="1">
    <location>
        <begin position="47"/>
        <end position="70"/>
    </location>
</feature>
<dbReference type="Proteomes" id="UP000799767">
    <property type="component" value="Unassembled WGS sequence"/>
</dbReference>
<evidence type="ECO:0000256" key="1">
    <source>
        <dbReference type="SAM" id="MobiDB-lite"/>
    </source>
</evidence>
<dbReference type="AlphaFoldDB" id="A0A6A6PXF5"/>
<keyword evidence="3" id="KW-1185">Reference proteome</keyword>
<sequence>MAPAFTVRSLDLRPRLKSGSKKIVKPIRALYRKVVLEVVFPPLPEEAKDSKACDSSSASSPSSSQTSRKHAGGNAEIYCSICASRSAGDAESDIPALCPTPPSPASIASMSEASTSVGQDHTAVSQNDGTISTTSSLSLAASSPAETRKPSTIPSLDTLSEQQQSALVHAYAAHIEEDYAHIIPWSERRTHLQHFLSHHWPFETEDFTRVYFALMGRNLCEVREFSKWEVRVRLNEETAVEWGGTEQKWNRNFRTPKRGVVCFGVHRRQELLFNGWQWPEEKRARAEFAEEVGPMEERLEMVVEPPAGIDWASLTQQQAKVPPAPFEDRAPTYWPKWEKADFEVDVVRPLAVALWKAAKSIYLHAFFFGYQYNWKAAAMRLEEAYPQGGKVDWKKFKRAYKRFEGDNLAVNFAVDRQARAQLIMEMDRSLWSRMWH</sequence>
<name>A0A6A6PXF5_9PEZI</name>
<proteinExistence type="predicted"/>
<evidence type="ECO:0000313" key="3">
    <source>
        <dbReference type="Proteomes" id="UP000799767"/>
    </source>
</evidence>
<gene>
    <name evidence="2" type="ORF">BDY17DRAFT_323531</name>
</gene>
<feature type="compositionally biased region" description="Low complexity" evidence="1">
    <location>
        <begin position="55"/>
        <end position="66"/>
    </location>
</feature>
<feature type="compositionally biased region" description="Polar residues" evidence="1">
    <location>
        <begin position="106"/>
        <end position="131"/>
    </location>
</feature>
<feature type="compositionally biased region" description="Low complexity" evidence="1">
    <location>
        <begin position="132"/>
        <end position="143"/>
    </location>
</feature>
<accession>A0A6A6PXF5</accession>
<reference evidence="2" key="1">
    <citation type="journal article" date="2020" name="Stud. Mycol.">
        <title>101 Dothideomycetes genomes: a test case for predicting lifestyles and emergence of pathogens.</title>
        <authorList>
            <person name="Haridas S."/>
            <person name="Albert R."/>
            <person name="Binder M."/>
            <person name="Bloem J."/>
            <person name="Labutti K."/>
            <person name="Salamov A."/>
            <person name="Andreopoulos B."/>
            <person name="Baker S."/>
            <person name="Barry K."/>
            <person name="Bills G."/>
            <person name="Bluhm B."/>
            <person name="Cannon C."/>
            <person name="Castanera R."/>
            <person name="Culley D."/>
            <person name="Daum C."/>
            <person name="Ezra D."/>
            <person name="Gonzalez J."/>
            <person name="Henrissat B."/>
            <person name="Kuo A."/>
            <person name="Liang C."/>
            <person name="Lipzen A."/>
            <person name="Lutzoni F."/>
            <person name="Magnuson J."/>
            <person name="Mondo S."/>
            <person name="Nolan M."/>
            <person name="Ohm R."/>
            <person name="Pangilinan J."/>
            <person name="Park H.-J."/>
            <person name="Ramirez L."/>
            <person name="Alfaro M."/>
            <person name="Sun H."/>
            <person name="Tritt A."/>
            <person name="Yoshinaga Y."/>
            <person name="Zwiers L.-H."/>
            <person name="Turgeon B."/>
            <person name="Goodwin S."/>
            <person name="Spatafora J."/>
            <person name="Crous P."/>
            <person name="Grigoriev I."/>
        </authorList>
    </citation>
    <scope>NUCLEOTIDE SEQUENCE</scope>
    <source>
        <strain evidence="2">CBS 113389</strain>
    </source>
</reference>
<protein>
    <submittedName>
        <fullName evidence="2">Uncharacterized protein</fullName>
    </submittedName>
</protein>
<dbReference type="EMBL" id="MU001634">
    <property type="protein sequence ID" value="KAF2484695.1"/>
    <property type="molecule type" value="Genomic_DNA"/>
</dbReference>
<evidence type="ECO:0000313" key="2">
    <source>
        <dbReference type="EMBL" id="KAF2484695.1"/>
    </source>
</evidence>